<evidence type="ECO:0000256" key="5">
    <source>
        <dbReference type="ARBA" id="ARBA00023002"/>
    </source>
</evidence>
<dbReference type="PANTHER" id="PTHR42682:SF4">
    <property type="entry name" value="NADH-UBIQUINONE_PLASTOQUINONE"/>
    <property type="match status" value="1"/>
</dbReference>
<feature type="domain" description="NADH:quinone oxidoreductase/Mrp antiporter transmembrane" evidence="8">
    <location>
        <begin position="92"/>
        <end position="373"/>
    </location>
</feature>
<evidence type="ECO:0000256" key="1">
    <source>
        <dbReference type="ARBA" id="ARBA00004651"/>
    </source>
</evidence>
<dbReference type="EMBL" id="FPHC01000064">
    <property type="protein sequence ID" value="SFV61368.1"/>
    <property type="molecule type" value="Genomic_DNA"/>
</dbReference>
<dbReference type="GO" id="GO:0005886">
    <property type="term" value="C:plasma membrane"/>
    <property type="evidence" value="ECO:0007669"/>
    <property type="project" value="UniProtKB-SubCell"/>
</dbReference>
<protein>
    <submittedName>
        <fullName evidence="9">NADH-ubiquinone oxidoreductase chain L</fullName>
        <ecNumber evidence="9">1.6.5.3</ecNumber>
    </submittedName>
</protein>
<comment type="subcellular location">
    <subcellularLocation>
        <location evidence="1">Cell membrane</location>
        <topology evidence="1">Multi-pass membrane protein</topology>
    </subcellularLocation>
</comment>
<dbReference type="InterPro" id="IPR003918">
    <property type="entry name" value="NADH_UbQ_OxRdtase"/>
</dbReference>
<feature type="transmembrane region" description="Helical" evidence="7">
    <location>
        <begin position="204"/>
        <end position="226"/>
    </location>
</feature>
<dbReference type="PANTHER" id="PTHR42682">
    <property type="entry name" value="HYDROGENASE-4 COMPONENT F"/>
    <property type="match status" value="1"/>
</dbReference>
<feature type="transmembrane region" description="Helical" evidence="7">
    <location>
        <begin position="46"/>
        <end position="67"/>
    </location>
</feature>
<dbReference type="AlphaFoldDB" id="A0A1W1C674"/>
<keyword evidence="6 7" id="KW-0472">Membrane</keyword>
<keyword evidence="4 7" id="KW-1133">Transmembrane helix</keyword>
<feature type="transmembrane region" description="Helical" evidence="7">
    <location>
        <begin position="321"/>
        <end position="342"/>
    </location>
</feature>
<gene>
    <name evidence="9" type="ORF">MNB_SV-6-965</name>
</gene>
<feature type="transmembrane region" description="Helical" evidence="7">
    <location>
        <begin position="125"/>
        <end position="144"/>
    </location>
</feature>
<proteinExistence type="predicted"/>
<keyword evidence="5 9" id="KW-0560">Oxidoreductase</keyword>
<feature type="transmembrane region" description="Helical" evidence="7">
    <location>
        <begin position="232"/>
        <end position="253"/>
    </location>
</feature>
<dbReference type="InterPro" id="IPR001750">
    <property type="entry name" value="ND/Mrp_TM"/>
</dbReference>
<keyword evidence="3 7" id="KW-0812">Transmembrane</keyword>
<evidence type="ECO:0000256" key="6">
    <source>
        <dbReference type="ARBA" id="ARBA00023136"/>
    </source>
</evidence>
<evidence type="ECO:0000256" key="2">
    <source>
        <dbReference type="ARBA" id="ARBA00022475"/>
    </source>
</evidence>
<name>A0A1W1C674_9ZZZZ</name>
<dbReference type="EC" id="1.6.5.3" evidence="9"/>
<keyword evidence="9" id="KW-0830">Ubiquinone</keyword>
<dbReference type="GO" id="GO:0042773">
    <property type="term" value="P:ATP synthesis coupled electron transport"/>
    <property type="evidence" value="ECO:0007669"/>
    <property type="project" value="InterPro"/>
</dbReference>
<feature type="transmembrane region" description="Helical" evidence="7">
    <location>
        <begin position="74"/>
        <end position="90"/>
    </location>
</feature>
<dbReference type="InterPro" id="IPR052175">
    <property type="entry name" value="ComplexI-like_HydComp"/>
</dbReference>
<feature type="transmembrane region" description="Helical" evidence="7">
    <location>
        <begin position="463"/>
        <end position="483"/>
    </location>
</feature>
<dbReference type="Pfam" id="PF00361">
    <property type="entry name" value="Proton_antipo_M"/>
    <property type="match status" value="1"/>
</dbReference>
<evidence type="ECO:0000259" key="8">
    <source>
        <dbReference type="Pfam" id="PF00361"/>
    </source>
</evidence>
<feature type="transmembrane region" description="Helical" evidence="7">
    <location>
        <begin position="96"/>
        <end position="113"/>
    </location>
</feature>
<dbReference type="PRINTS" id="PR01437">
    <property type="entry name" value="NUOXDRDTASE4"/>
</dbReference>
<accession>A0A1W1C674</accession>
<feature type="transmembrane region" description="Helical" evidence="7">
    <location>
        <begin position="285"/>
        <end position="309"/>
    </location>
</feature>
<feature type="transmembrane region" description="Helical" evidence="7">
    <location>
        <begin position="260"/>
        <end position="279"/>
    </location>
</feature>
<feature type="transmembrane region" description="Helical" evidence="7">
    <location>
        <begin position="362"/>
        <end position="385"/>
    </location>
</feature>
<dbReference type="GO" id="GO:0016491">
    <property type="term" value="F:oxidoreductase activity"/>
    <property type="evidence" value="ECO:0007669"/>
    <property type="project" value="UniProtKB-KW"/>
</dbReference>
<evidence type="ECO:0000256" key="3">
    <source>
        <dbReference type="ARBA" id="ARBA00022692"/>
    </source>
</evidence>
<keyword evidence="2" id="KW-1003">Cell membrane</keyword>
<dbReference type="GO" id="GO:0008137">
    <property type="term" value="F:NADH dehydrogenase (ubiquinone) activity"/>
    <property type="evidence" value="ECO:0007669"/>
    <property type="project" value="InterPro"/>
</dbReference>
<reference evidence="9" key="1">
    <citation type="submission" date="2016-10" db="EMBL/GenBank/DDBJ databases">
        <authorList>
            <person name="de Groot N.N."/>
        </authorList>
    </citation>
    <scope>NUCLEOTIDE SEQUENCE</scope>
</reference>
<feature type="transmembrane region" description="Helical" evidence="7">
    <location>
        <begin position="164"/>
        <end position="192"/>
    </location>
</feature>
<feature type="transmembrane region" description="Helical" evidence="7">
    <location>
        <begin position="559"/>
        <end position="578"/>
    </location>
</feature>
<feature type="transmembrane region" description="Helical" evidence="7">
    <location>
        <begin position="406"/>
        <end position="428"/>
    </location>
</feature>
<evidence type="ECO:0000256" key="4">
    <source>
        <dbReference type="ARBA" id="ARBA00022989"/>
    </source>
</evidence>
<evidence type="ECO:0000313" key="9">
    <source>
        <dbReference type="EMBL" id="SFV61368.1"/>
    </source>
</evidence>
<sequence length="579" mass="64192">MRLLTLIISIWTLWFTISLFDGSYSWQFDLSTVGIDGLVVALKATHLANFFALLVSLSFVIIAIFGFRYKVSKGFHLLFYLLIASLFLILYARDYLLFFIGWEVMSVTTYLLLSYTLSREALIKYILFAMASAMSLLSAIVILYSSAHSLLYIDAYKGFGGLSIGMSILFVVLMLFAIFVKIGAIGFHYWLVDSYEQSSDLFTPFLSAILSKMGVYALIIFVAYAVDVSAKIGYILAIVGVATSIIAAFKALNEDSLKRLLAYSSIAQLGYIVTALSLADGMSGALYHSLIHTLVKLLLFINVAGIIYVTSRSKFSELGGLIYRMPQSFVLLLIGIIVLAGMPPLSGFASKFLIYTSLLEGGNLLILSAMMFAGASAFLYIYKLIYGIYLGHPTNRSLESVREAPFAFLFPQYIISAILILLSAYPAMIVPYFNKILKELKIDTLTYIDSNTISTKVASYDGLIVLIAFIVVFALVTLFLASVSSKSKSVKDRFDIAYCGEVPNESTHLHYGYSMGREIGRIGFVGVILRNSIKSFYDYLSRQLFALSQVVRAIYSGNLSINFNIAILSALILLWWGLK</sequence>
<organism evidence="9">
    <name type="scientific">hydrothermal vent metagenome</name>
    <dbReference type="NCBI Taxonomy" id="652676"/>
    <lineage>
        <taxon>unclassified sequences</taxon>
        <taxon>metagenomes</taxon>
        <taxon>ecological metagenomes</taxon>
    </lineage>
</organism>
<evidence type="ECO:0000256" key="7">
    <source>
        <dbReference type="SAM" id="Phobius"/>
    </source>
</evidence>